<evidence type="ECO:0000259" key="3">
    <source>
        <dbReference type="Pfam" id="PF12850"/>
    </source>
</evidence>
<feature type="domain" description="Calcineurin-like phosphoesterase" evidence="3">
    <location>
        <begin position="1"/>
        <end position="159"/>
    </location>
</feature>
<dbReference type="NCBIfam" id="NF006988">
    <property type="entry name" value="PRK09453.1"/>
    <property type="match status" value="1"/>
</dbReference>
<reference evidence="4 5" key="1">
    <citation type="submission" date="2018-08" db="EMBL/GenBank/DDBJ databases">
        <title>A genome reference for cultivated species of the human gut microbiota.</title>
        <authorList>
            <person name="Zou Y."/>
            <person name="Xue W."/>
            <person name="Luo G."/>
        </authorList>
    </citation>
    <scope>NUCLEOTIDE SEQUENCE [LARGE SCALE GENOMIC DNA]</scope>
    <source>
        <strain evidence="4 5">AF45-17</strain>
    </source>
</reference>
<evidence type="ECO:0000313" key="4">
    <source>
        <dbReference type="EMBL" id="RGB80943.1"/>
    </source>
</evidence>
<dbReference type="NCBIfam" id="TIGR00040">
    <property type="entry name" value="yfcE"/>
    <property type="match status" value="1"/>
</dbReference>
<dbReference type="EMBL" id="QVEP01000008">
    <property type="protein sequence ID" value="RGB80943.1"/>
    <property type="molecule type" value="Genomic_DNA"/>
</dbReference>
<comment type="similarity">
    <text evidence="1 2">Belongs to the metallophosphoesterase superfamily. YfcE family.</text>
</comment>
<dbReference type="RefSeq" id="WP_117527570.1">
    <property type="nucleotide sequence ID" value="NZ_JAMXUZ010000001.1"/>
</dbReference>
<dbReference type="GO" id="GO:0016787">
    <property type="term" value="F:hydrolase activity"/>
    <property type="evidence" value="ECO:0007669"/>
    <property type="project" value="UniProtKB-UniRule"/>
</dbReference>
<sequence length="180" mass="20452">MKWMIASDIHGSAAYLEKLLEAYKQEKADRMLLLGDLLYHGPRNDLPEGYQPKRVIELLNGMKDDILCVRGNCEAEVDQMVLEFPVMAEYAILTAGTRMIFATHGHVFNEKNLPPLHKGDILLHGHTHVPKCVAHENYIYMNPGSVSIPKENSYHGYMTWEGSDFVWKDLEGGVRNEVIV</sequence>
<gene>
    <name evidence="4" type="ORF">DW070_04995</name>
</gene>
<comment type="caution">
    <text evidence="4">The sequence shown here is derived from an EMBL/GenBank/DDBJ whole genome shotgun (WGS) entry which is preliminary data.</text>
</comment>
<dbReference type="InterPro" id="IPR024654">
    <property type="entry name" value="Calcineurin-like_PHP_lpxH"/>
</dbReference>
<dbReference type="GO" id="GO:0046872">
    <property type="term" value="F:metal ion binding"/>
    <property type="evidence" value="ECO:0007669"/>
    <property type="project" value="UniProtKB-KW"/>
</dbReference>
<dbReference type="AlphaFoldDB" id="A0A3E2TQI4"/>
<dbReference type="PANTHER" id="PTHR11124">
    <property type="entry name" value="VACUOLAR SORTING PROTEIN VPS29"/>
    <property type="match status" value="1"/>
</dbReference>
<dbReference type="Proteomes" id="UP000260773">
    <property type="component" value="Unassembled WGS sequence"/>
</dbReference>
<dbReference type="Gene3D" id="3.60.21.10">
    <property type="match status" value="1"/>
</dbReference>
<comment type="cofactor">
    <cofactor evidence="2">
        <name>a divalent metal cation</name>
        <dbReference type="ChEBI" id="CHEBI:60240"/>
    </cofactor>
</comment>
<name>A0A3E2TQI4_9FIRM</name>
<dbReference type="Pfam" id="PF12850">
    <property type="entry name" value="Metallophos_2"/>
    <property type="match status" value="1"/>
</dbReference>
<accession>A0A3E2TQI4</accession>
<proteinExistence type="inferred from homology"/>
<protein>
    <recommendedName>
        <fullName evidence="2">Phosphoesterase</fullName>
        <ecNumber evidence="2">3.1.4.-</ecNumber>
    </recommendedName>
</protein>
<dbReference type="EC" id="3.1.4.-" evidence="2"/>
<keyword evidence="2" id="KW-0479">Metal-binding</keyword>
<dbReference type="InterPro" id="IPR000979">
    <property type="entry name" value="Phosphodiesterase_MJ0936/Vps29"/>
</dbReference>
<evidence type="ECO:0000256" key="2">
    <source>
        <dbReference type="RuleBase" id="RU362039"/>
    </source>
</evidence>
<dbReference type="InterPro" id="IPR029052">
    <property type="entry name" value="Metallo-depent_PP-like"/>
</dbReference>
<evidence type="ECO:0000256" key="1">
    <source>
        <dbReference type="ARBA" id="ARBA00008950"/>
    </source>
</evidence>
<evidence type="ECO:0000313" key="5">
    <source>
        <dbReference type="Proteomes" id="UP000260773"/>
    </source>
</evidence>
<organism evidence="4 5">
    <name type="scientific">Coprococcus catus</name>
    <dbReference type="NCBI Taxonomy" id="116085"/>
    <lineage>
        <taxon>Bacteria</taxon>
        <taxon>Bacillati</taxon>
        <taxon>Bacillota</taxon>
        <taxon>Clostridia</taxon>
        <taxon>Lachnospirales</taxon>
        <taxon>Lachnospiraceae</taxon>
        <taxon>Coprococcus</taxon>
    </lineage>
</organism>
<dbReference type="SUPFAM" id="SSF56300">
    <property type="entry name" value="Metallo-dependent phosphatases"/>
    <property type="match status" value="1"/>
</dbReference>